<organism evidence="1 2">
    <name type="scientific">Phragmitibacter flavus</name>
    <dbReference type="NCBI Taxonomy" id="2576071"/>
    <lineage>
        <taxon>Bacteria</taxon>
        <taxon>Pseudomonadati</taxon>
        <taxon>Verrucomicrobiota</taxon>
        <taxon>Verrucomicrobiia</taxon>
        <taxon>Verrucomicrobiales</taxon>
        <taxon>Verrucomicrobiaceae</taxon>
        <taxon>Phragmitibacter</taxon>
    </lineage>
</organism>
<name>A0A5R8KBT3_9BACT</name>
<comment type="caution">
    <text evidence="1">The sequence shown here is derived from an EMBL/GenBank/DDBJ whole genome shotgun (WGS) entry which is preliminary data.</text>
</comment>
<reference evidence="1 2" key="1">
    <citation type="submission" date="2019-05" db="EMBL/GenBank/DDBJ databases">
        <title>Verrucobacter flavum gen. nov., sp. nov. a new member of the family Verrucomicrobiaceae.</title>
        <authorList>
            <person name="Szuroczki S."/>
            <person name="Abbaszade G."/>
            <person name="Szabo A."/>
            <person name="Felfoldi T."/>
            <person name="Schumann P."/>
            <person name="Boka K."/>
            <person name="Keki Z."/>
            <person name="Toumi M."/>
            <person name="Toth E."/>
        </authorList>
    </citation>
    <scope>NUCLEOTIDE SEQUENCE [LARGE SCALE GENOMIC DNA]</scope>
    <source>
        <strain evidence="1 2">MG-N-17</strain>
    </source>
</reference>
<gene>
    <name evidence="1" type="ORF">FEM03_15665</name>
</gene>
<dbReference type="EMBL" id="VAUV01000011">
    <property type="protein sequence ID" value="TLD69762.1"/>
    <property type="molecule type" value="Genomic_DNA"/>
</dbReference>
<protein>
    <submittedName>
        <fullName evidence="1">Uncharacterized protein</fullName>
    </submittedName>
</protein>
<proteinExistence type="predicted"/>
<dbReference type="RefSeq" id="WP_138087222.1">
    <property type="nucleotide sequence ID" value="NZ_VAUV01000011.1"/>
</dbReference>
<dbReference type="SUPFAM" id="SSF50129">
    <property type="entry name" value="GroES-like"/>
    <property type="match status" value="1"/>
</dbReference>
<evidence type="ECO:0000313" key="1">
    <source>
        <dbReference type="EMBL" id="TLD69762.1"/>
    </source>
</evidence>
<accession>A0A5R8KBT3</accession>
<dbReference type="AlphaFoldDB" id="A0A5R8KBT3"/>
<keyword evidence="2" id="KW-1185">Reference proteome</keyword>
<dbReference type="Proteomes" id="UP000306196">
    <property type="component" value="Unassembled WGS sequence"/>
</dbReference>
<dbReference type="InterPro" id="IPR011032">
    <property type="entry name" value="GroES-like_sf"/>
</dbReference>
<sequence>MKSLLTVFIALALLVVVSPASTVFYIGIDNTGTGEFEQEGGGRVDNKYYWENGDYTTVDGISGSVGELWTSGMEPWLDASSILGFARAITSGATTHHIYFQLGADEVGTDKSLTFTVDFYGGGQGAGLPGTTHDIDFYLNDVKFHTVTGMTAAGQLMVVNGIDVSTLSEGEHVLSWVRTGGNAGWINVDYLSLVAVPEPSRALLAMVGCAVLFGGRRKGRF</sequence>
<evidence type="ECO:0000313" key="2">
    <source>
        <dbReference type="Proteomes" id="UP000306196"/>
    </source>
</evidence>